<dbReference type="SUPFAM" id="SSF63380">
    <property type="entry name" value="Riboflavin synthase domain-like"/>
    <property type="match status" value="1"/>
</dbReference>
<dbReference type="OrthoDB" id="5975341at2759"/>
<dbReference type="PROSITE" id="PS51384">
    <property type="entry name" value="FAD_FR"/>
    <property type="match status" value="1"/>
</dbReference>
<dbReference type="SUPFAM" id="SSF52343">
    <property type="entry name" value="Ferredoxin reductase-like, C-terminal NADP-linked domain"/>
    <property type="match status" value="2"/>
</dbReference>
<dbReference type="InterPro" id="IPR039261">
    <property type="entry name" value="FNR_nucleotide-bd"/>
</dbReference>
<feature type="compositionally biased region" description="Polar residues" evidence="15">
    <location>
        <begin position="409"/>
        <end position="421"/>
    </location>
</feature>
<dbReference type="EMBL" id="MU825874">
    <property type="protein sequence ID" value="KAJ7387213.1"/>
    <property type="molecule type" value="Genomic_DNA"/>
</dbReference>
<evidence type="ECO:0000256" key="8">
    <source>
        <dbReference type="ARBA" id="ARBA00022643"/>
    </source>
</evidence>
<dbReference type="PRINTS" id="PR00371">
    <property type="entry name" value="FPNCR"/>
</dbReference>
<keyword evidence="18" id="KW-1185">Reference proteome</keyword>
<protein>
    <recommendedName>
        <fullName evidence="5">nitric-oxide synthase (NADPH)</fullName>
        <ecNumber evidence="5">1.14.13.39</ecNumber>
    </recommendedName>
</protein>
<reference evidence="17" key="1">
    <citation type="submission" date="2023-01" db="EMBL/GenBank/DDBJ databases">
        <title>Genome assembly of the deep-sea coral Lophelia pertusa.</title>
        <authorList>
            <person name="Herrera S."/>
            <person name="Cordes E."/>
        </authorList>
    </citation>
    <scope>NUCLEOTIDE SEQUENCE</scope>
    <source>
        <strain evidence="17">USNM1676648</strain>
        <tissue evidence="17">Polyp</tissue>
    </source>
</reference>
<keyword evidence="10" id="KW-0274">FAD</keyword>
<comment type="cofactor">
    <cofactor evidence="2">
        <name>heme b</name>
        <dbReference type="ChEBI" id="CHEBI:60344"/>
    </cofactor>
</comment>
<gene>
    <name evidence="17" type="ORF">OS493_004183</name>
</gene>
<dbReference type="Proteomes" id="UP001163046">
    <property type="component" value="Unassembled WGS sequence"/>
</dbReference>
<evidence type="ECO:0000313" key="18">
    <source>
        <dbReference type="Proteomes" id="UP001163046"/>
    </source>
</evidence>
<dbReference type="FunFam" id="1.20.990.10:FF:000002">
    <property type="entry name" value="Nitric oxide synthase"/>
    <property type="match status" value="1"/>
</dbReference>
<dbReference type="Gene3D" id="3.40.50.80">
    <property type="entry name" value="Nucleotide-binding domain of ferredoxin-NADP reductase (FNR) module"/>
    <property type="match status" value="1"/>
</dbReference>
<evidence type="ECO:0000256" key="12">
    <source>
        <dbReference type="ARBA" id="ARBA00022860"/>
    </source>
</evidence>
<dbReference type="GO" id="GO:0004517">
    <property type="term" value="F:nitric-oxide synthase activity"/>
    <property type="evidence" value="ECO:0007669"/>
    <property type="project" value="UniProtKB-EC"/>
</dbReference>
<feature type="domain" description="FAD-binding FR-type" evidence="16">
    <location>
        <begin position="92"/>
        <end position="340"/>
    </location>
</feature>
<keyword evidence="11" id="KW-0521">NADP</keyword>
<keyword evidence="7" id="KW-0285">Flavoprotein</keyword>
<evidence type="ECO:0000259" key="16">
    <source>
        <dbReference type="PROSITE" id="PS51384"/>
    </source>
</evidence>
<dbReference type="AlphaFoldDB" id="A0A9W9ZSN0"/>
<dbReference type="GO" id="GO:0046872">
    <property type="term" value="F:metal ion binding"/>
    <property type="evidence" value="ECO:0007669"/>
    <property type="project" value="UniProtKB-KW"/>
</dbReference>
<comment type="caution">
    <text evidence="17">The sequence shown here is derived from an EMBL/GenBank/DDBJ whole genome shotgun (WGS) entry which is preliminary data.</text>
</comment>
<keyword evidence="14" id="KW-0408">Iron</keyword>
<comment type="cofactor">
    <cofactor evidence="1">
        <name>FMN</name>
        <dbReference type="ChEBI" id="CHEBI:58210"/>
    </cofactor>
</comment>
<keyword evidence="12" id="KW-0112">Calmodulin-binding</keyword>
<evidence type="ECO:0000256" key="5">
    <source>
        <dbReference type="ARBA" id="ARBA00012989"/>
    </source>
</evidence>
<name>A0A9W9ZSN0_9CNID</name>
<dbReference type="EC" id="1.14.13.39" evidence="5"/>
<evidence type="ECO:0000256" key="2">
    <source>
        <dbReference type="ARBA" id="ARBA00001970"/>
    </source>
</evidence>
<evidence type="ECO:0000256" key="7">
    <source>
        <dbReference type="ARBA" id="ARBA00022630"/>
    </source>
</evidence>
<feature type="compositionally biased region" description="Low complexity" evidence="15">
    <location>
        <begin position="397"/>
        <end position="408"/>
    </location>
</feature>
<sequence length="638" mass="71088">MGEGDELCGQEESFKLWAKDVFKAACDSFCISEEITKEANQSLDTVPSGWVPGRFRLALSVISAVSALSATVDEKDGQNNELIQGLSHICGKAVRAATLLSVKNLQSAESSRSTISVQFKTENSTELQYKAGDHVAIFPANRPELVQALIDRLLDGVDPDKPIVVEALREVKGLLGTTKKWEAFSRLPSPITVRKALSRYLDITSVPSPQILKFLAAMAVDQAEKEKLEVLGQGNNRYEDWKFESECNILDVLQEFPSLQVPADLLLTQLPLLQPRFYSISSSPDLFPGEVHLTVAVVQFNKKDGKGPMHHGVCSTWLNSLQPGDKVPCYVRQAHTFHMPEDGTVPVIMVGPGTGIAPFRSFWQQRQFDIANTSAPRPKALDFTPDSSPQIRRRNFAASAADSPDSSPRMQQRNFANSPSLKRQIFTEKDRDEDASSNNASSLGKWGEMLLFFGCRNSTQDYIYKDEMARAKDEGALTEIWAALSREPEQPKRYVQDMLKLEAFDVCEKLLTQQGHFYVCGDVSMAEDVCRTLQTLLQEYAAMSQQEAQETTNKMKSSGRYHEDIFGVTLKTREVTDRVRTAAKRSRVDLKATSRMRKSEHKPPLVSSPTITVLMGEEGVEDSLVDKSPMRRAFSTSE</sequence>
<dbReference type="Pfam" id="PF00667">
    <property type="entry name" value="FAD_binding_1"/>
    <property type="match status" value="1"/>
</dbReference>
<dbReference type="PANTHER" id="PTHR43410:SF1">
    <property type="entry name" value="NITRIC OXIDE SYNTHASE"/>
    <property type="match status" value="1"/>
</dbReference>
<feature type="region of interest" description="Disordered" evidence="15">
    <location>
        <begin position="397"/>
        <end position="440"/>
    </location>
</feature>
<evidence type="ECO:0000256" key="14">
    <source>
        <dbReference type="ARBA" id="ARBA00023004"/>
    </source>
</evidence>
<accession>A0A9W9ZSN0</accession>
<dbReference type="Gene3D" id="2.40.30.10">
    <property type="entry name" value="Translation factors"/>
    <property type="match status" value="1"/>
</dbReference>
<evidence type="ECO:0000256" key="1">
    <source>
        <dbReference type="ARBA" id="ARBA00001917"/>
    </source>
</evidence>
<dbReference type="Gene3D" id="3.40.50.360">
    <property type="match status" value="1"/>
</dbReference>
<evidence type="ECO:0000256" key="11">
    <source>
        <dbReference type="ARBA" id="ARBA00022857"/>
    </source>
</evidence>
<dbReference type="InterPro" id="IPR029039">
    <property type="entry name" value="Flavoprotein-like_sf"/>
</dbReference>
<evidence type="ECO:0000256" key="10">
    <source>
        <dbReference type="ARBA" id="ARBA00022827"/>
    </source>
</evidence>
<evidence type="ECO:0000256" key="13">
    <source>
        <dbReference type="ARBA" id="ARBA00023002"/>
    </source>
</evidence>
<keyword evidence="13" id="KW-0560">Oxidoreductase</keyword>
<proteinExistence type="inferred from homology"/>
<feature type="region of interest" description="Disordered" evidence="15">
    <location>
        <begin position="586"/>
        <end position="638"/>
    </location>
</feature>
<dbReference type="InterPro" id="IPR017927">
    <property type="entry name" value="FAD-bd_FR_type"/>
</dbReference>
<feature type="compositionally biased region" description="Basic and acidic residues" evidence="15">
    <location>
        <begin position="425"/>
        <end position="434"/>
    </location>
</feature>
<keyword evidence="8" id="KW-0288">FMN</keyword>
<evidence type="ECO:0000313" key="17">
    <source>
        <dbReference type="EMBL" id="KAJ7387213.1"/>
    </source>
</evidence>
<comment type="cofactor">
    <cofactor evidence="3">
        <name>FAD</name>
        <dbReference type="ChEBI" id="CHEBI:57692"/>
    </cofactor>
</comment>
<dbReference type="Gene3D" id="1.20.990.10">
    <property type="entry name" value="NADPH-cytochrome p450 Reductase, Chain A, domain 3"/>
    <property type="match status" value="1"/>
</dbReference>
<dbReference type="InterPro" id="IPR003097">
    <property type="entry name" value="CysJ-like_FAD-binding"/>
</dbReference>
<evidence type="ECO:0000256" key="15">
    <source>
        <dbReference type="SAM" id="MobiDB-lite"/>
    </source>
</evidence>
<dbReference type="InterPro" id="IPR001433">
    <property type="entry name" value="OxRdtase_FAD/NAD-bd"/>
</dbReference>
<dbReference type="GO" id="GO:0005516">
    <property type="term" value="F:calmodulin binding"/>
    <property type="evidence" value="ECO:0007669"/>
    <property type="project" value="UniProtKB-KW"/>
</dbReference>
<dbReference type="InterPro" id="IPR050607">
    <property type="entry name" value="NOS"/>
</dbReference>
<dbReference type="InterPro" id="IPR023173">
    <property type="entry name" value="NADPH_Cyt_P450_Rdtase_alpha"/>
</dbReference>
<evidence type="ECO:0000256" key="9">
    <source>
        <dbReference type="ARBA" id="ARBA00022723"/>
    </source>
</evidence>
<comment type="similarity">
    <text evidence="4">Belongs to the NOS family.</text>
</comment>
<dbReference type="InterPro" id="IPR001709">
    <property type="entry name" value="Flavoprot_Pyr_Nucl_cyt_Rdtase"/>
</dbReference>
<dbReference type="InterPro" id="IPR017938">
    <property type="entry name" value="Riboflavin_synthase-like_b-brl"/>
</dbReference>
<keyword evidence="6" id="KW-0349">Heme</keyword>
<dbReference type="PANTHER" id="PTHR43410">
    <property type="entry name" value="NITRIC OXIDE SYNTHASE OXYGENASE"/>
    <property type="match status" value="1"/>
</dbReference>
<keyword evidence="9" id="KW-0479">Metal-binding</keyword>
<dbReference type="Pfam" id="PF00175">
    <property type="entry name" value="NAD_binding_1"/>
    <property type="match status" value="1"/>
</dbReference>
<evidence type="ECO:0000256" key="6">
    <source>
        <dbReference type="ARBA" id="ARBA00022617"/>
    </source>
</evidence>
<organism evidence="17 18">
    <name type="scientific">Desmophyllum pertusum</name>
    <dbReference type="NCBI Taxonomy" id="174260"/>
    <lineage>
        <taxon>Eukaryota</taxon>
        <taxon>Metazoa</taxon>
        <taxon>Cnidaria</taxon>
        <taxon>Anthozoa</taxon>
        <taxon>Hexacorallia</taxon>
        <taxon>Scleractinia</taxon>
        <taxon>Caryophylliina</taxon>
        <taxon>Caryophylliidae</taxon>
        <taxon>Desmophyllum</taxon>
    </lineage>
</organism>
<evidence type="ECO:0000256" key="4">
    <source>
        <dbReference type="ARBA" id="ARBA00006267"/>
    </source>
</evidence>
<evidence type="ECO:0000256" key="3">
    <source>
        <dbReference type="ARBA" id="ARBA00001974"/>
    </source>
</evidence>